<feature type="transmembrane region" description="Helical" evidence="11">
    <location>
        <begin position="195"/>
        <end position="219"/>
    </location>
</feature>
<evidence type="ECO:0000313" key="13">
    <source>
        <dbReference type="EMBL" id="OYD08862.1"/>
    </source>
</evidence>
<proteinExistence type="inferred from homology"/>
<evidence type="ECO:0000313" key="14">
    <source>
        <dbReference type="Proteomes" id="UP000215459"/>
    </source>
</evidence>
<dbReference type="Pfam" id="PF00999">
    <property type="entry name" value="Na_H_Exchanger"/>
    <property type="match status" value="1"/>
</dbReference>
<keyword evidence="5 11" id="KW-0812">Transmembrane</keyword>
<dbReference type="PANTHER" id="PTHR43562:SF3">
    <property type="entry name" value="SODIUM ION_PROTON EXCHANGER (EUROFUNG)"/>
    <property type="match status" value="1"/>
</dbReference>
<evidence type="ECO:0000256" key="9">
    <source>
        <dbReference type="ARBA" id="ARBA00023136"/>
    </source>
</evidence>
<keyword evidence="7" id="KW-0915">Sodium</keyword>
<feature type="transmembrane region" description="Helical" evidence="11">
    <location>
        <begin position="135"/>
        <end position="154"/>
    </location>
</feature>
<keyword evidence="8" id="KW-0406">Ion transport</keyword>
<evidence type="ECO:0000256" key="5">
    <source>
        <dbReference type="ARBA" id="ARBA00022692"/>
    </source>
</evidence>
<dbReference type="InterPro" id="IPR038770">
    <property type="entry name" value="Na+/solute_symporter_sf"/>
</dbReference>
<keyword evidence="10" id="KW-0739">Sodium transport</keyword>
<evidence type="ECO:0000259" key="12">
    <source>
        <dbReference type="Pfam" id="PF00999"/>
    </source>
</evidence>
<dbReference type="InterPro" id="IPR004771">
    <property type="entry name" value="K/H_exchanger"/>
</dbReference>
<evidence type="ECO:0000256" key="3">
    <source>
        <dbReference type="ARBA" id="ARBA00022448"/>
    </source>
</evidence>
<feature type="transmembrane region" description="Helical" evidence="11">
    <location>
        <begin position="20"/>
        <end position="39"/>
    </location>
</feature>
<evidence type="ECO:0000256" key="10">
    <source>
        <dbReference type="ARBA" id="ARBA00023201"/>
    </source>
</evidence>
<name>A0A235B9G1_9BACL</name>
<dbReference type="Gene3D" id="1.20.1530.20">
    <property type="match status" value="1"/>
</dbReference>
<evidence type="ECO:0000256" key="7">
    <source>
        <dbReference type="ARBA" id="ARBA00023053"/>
    </source>
</evidence>
<feature type="transmembrane region" description="Helical" evidence="11">
    <location>
        <begin position="374"/>
        <end position="396"/>
    </location>
</feature>
<feature type="transmembrane region" description="Helical" evidence="11">
    <location>
        <begin position="231"/>
        <end position="249"/>
    </location>
</feature>
<evidence type="ECO:0000256" key="1">
    <source>
        <dbReference type="ARBA" id="ARBA00004141"/>
    </source>
</evidence>
<feature type="domain" description="Cation/H+ exchanger transmembrane" evidence="12">
    <location>
        <begin position="33"/>
        <end position="396"/>
    </location>
</feature>
<dbReference type="AlphaFoldDB" id="A0A235B9G1"/>
<dbReference type="NCBIfam" id="TIGR00932">
    <property type="entry name" value="2a37"/>
    <property type="match status" value="1"/>
</dbReference>
<evidence type="ECO:0000256" key="4">
    <source>
        <dbReference type="ARBA" id="ARBA00022449"/>
    </source>
</evidence>
<dbReference type="GO" id="GO:0015297">
    <property type="term" value="F:antiporter activity"/>
    <property type="evidence" value="ECO:0007669"/>
    <property type="project" value="UniProtKB-KW"/>
</dbReference>
<keyword evidence="9 11" id="KW-0472">Membrane</keyword>
<keyword evidence="6 11" id="KW-1133">Transmembrane helix</keyword>
<keyword evidence="3" id="KW-0813">Transport</keyword>
<dbReference type="GO" id="GO:0006814">
    <property type="term" value="P:sodium ion transport"/>
    <property type="evidence" value="ECO:0007669"/>
    <property type="project" value="UniProtKB-KW"/>
</dbReference>
<evidence type="ECO:0000256" key="8">
    <source>
        <dbReference type="ARBA" id="ARBA00023065"/>
    </source>
</evidence>
<evidence type="ECO:0000256" key="6">
    <source>
        <dbReference type="ARBA" id="ARBA00022989"/>
    </source>
</evidence>
<reference evidence="13 14" key="1">
    <citation type="submission" date="2017-07" db="EMBL/GenBank/DDBJ databases">
        <title>The genome sequence of Paludifilum halophilum highlights mechanisms for microbial adaptation to high salt environemnts.</title>
        <authorList>
            <person name="Belbahri L."/>
        </authorList>
    </citation>
    <scope>NUCLEOTIDE SEQUENCE [LARGE SCALE GENOMIC DNA]</scope>
    <source>
        <strain evidence="13 14">DSM 102817</strain>
    </source>
</reference>
<accession>A0A235B9G1</accession>
<dbReference type="GO" id="GO:0016020">
    <property type="term" value="C:membrane"/>
    <property type="evidence" value="ECO:0007669"/>
    <property type="project" value="UniProtKB-SubCell"/>
</dbReference>
<dbReference type="GO" id="GO:1902600">
    <property type="term" value="P:proton transmembrane transport"/>
    <property type="evidence" value="ECO:0007669"/>
    <property type="project" value="InterPro"/>
</dbReference>
<evidence type="ECO:0000256" key="2">
    <source>
        <dbReference type="ARBA" id="ARBA00005551"/>
    </source>
</evidence>
<dbReference type="Proteomes" id="UP000215459">
    <property type="component" value="Unassembled WGS sequence"/>
</dbReference>
<keyword evidence="14" id="KW-1185">Reference proteome</keyword>
<feature type="transmembrane region" description="Helical" evidence="11">
    <location>
        <begin position="106"/>
        <end position="129"/>
    </location>
</feature>
<feature type="transmembrane region" description="Helical" evidence="11">
    <location>
        <begin position="166"/>
        <end position="189"/>
    </location>
</feature>
<comment type="similarity">
    <text evidence="2">Belongs to the monovalent cation:proton antiporter 2 (CPA2) transporter (TC 2.A.37) family.</text>
</comment>
<gene>
    <name evidence="13" type="ORF">CHM34_03505</name>
</gene>
<dbReference type="GO" id="GO:0008324">
    <property type="term" value="F:monoatomic cation transmembrane transporter activity"/>
    <property type="evidence" value="ECO:0007669"/>
    <property type="project" value="InterPro"/>
</dbReference>
<dbReference type="InterPro" id="IPR006153">
    <property type="entry name" value="Cation/H_exchanger_TM"/>
</dbReference>
<protein>
    <submittedName>
        <fullName evidence="13">Sodium:proton antiporter</fullName>
    </submittedName>
</protein>
<feature type="transmembrane region" description="Helical" evidence="11">
    <location>
        <begin position="309"/>
        <end position="331"/>
    </location>
</feature>
<feature type="transmembrane region" description="Helical" evidence="11">
    <location>
        <begin position="255"/>
        <end position="273"/>
    </location>
</feature>
<dbReference type="EMBL" id="NOWF01000002">
    <property type="protein sequence ID" value="OYD08862.1"/>
    <property type="molecule type" value="Genomic_DNA"/>
</dbReference>
<organism evidence="13 14">
    <name type="scientific">Paludifilum halophilum</name>
    <dbReference type="NCBI Taxonomy" id="1642702"/>
    <lineage>
        <taxon>Bacteria</taxon>
        <taxon>Bacillati</taxon>
        <taxon>Bacillota</taxon>
        <taxon>Bacilli</taxon>
        <taxon>Bacillales</taxon>
        <taxon>Thermoactinomycetaceae</taxon>
        <taxon>Paludifilum</taxon>
    </lineage>
</organism>
<dbReference type="PANTHER" id="PTHR43562">
    <property type="entry name" value="NAPA-TYPE SODIUM/HYDROGEN ANTIPORTER"/>
    <property type="match status" value="1"/>
</dbReference>
<keyword evidence="4" id="KW-0050">Antiport</keyword>
<comment type="caution">
    <text evidence="13">The sequence shown here is derived from an EMBL/GenBank/DDBJ whole genome shotgun (WGS) entry which is preliminary data.</text>
</comment>
<dbReference type="OrthoDB" id="9793589at2"/>
<feature type="transmembrane region" description="Helical" evidence="11">
    <location>
        <begin position="51"/>
        <end position="69"/>
    </location>
</feature>
<feature type="transmembrane region" description="Helical" evidence="11">
    <location>
        <begin position="285"/>
        <end position="303"/>
    </location>
</feature>
<feature type="transmembrane region" description="Helical" evidence="11">
    <location>
        <begin position="343"/>
        <end position="362"/>
    </location>
</feature>
<evidence type="ECO:0000256" key="11">
    <source>
        <dbReference type="SAM" id="Phobius"/>
    </source>
</evidence>
<sequence>MESSVRWGKKGEEKTCLRQVKCLLFFAKLLLILFSTKLAGDLSVRLGQPSVLGKLIVGIVIGPAFLGWIETSAMIEELSQIGVLLLMFIAGLETDMQELNRNRNSSIAVAVGGIILPLAGGYFGGLIFGLDTQNALFLGLLLSATSVSISVQTLKDLGQLKSRESVTILGAAVVDDILVVILLAFMMSLMGTGDVSLGLVIGKKVFFFAAVILLGWKLVPWVMKKLAPLRVTESVISAALIVCFFFAYMAEELGVAGIIGAFAAGVSLSNTAYKKEVEHKVEPIAYAIFVPVFFVSIGLNVSFEGLGNQVGFILLTTLIAILTKLAGSGLGARLTGFSRRSSLGIGSGMVSRGEVALIFAAIGLESQLLAPEYFTSVVIVIILTTLVTPPLLKIILGEKKEEVKESA</sequence>
<comment type="subcellular location">
    <subcellularLocation>
        <location evidence="1">Membrane</location>
        <topology evidence="1">Multi-pass membrane protein</topology>
    </subcellularLocation>
</comment>